<name>A0A5C6FIJ6_9BACT</name>
<proteinExistence type="predicted"/>
<evidence type="ECO:0000313" key="2">
    <source>
        <dbReference type="Proteomes" id="UP000318288"/>
    </source>
</evidence>
<dbReference type="GO" id="GO:0016491">
    <property type="term" value="F:oxidoreductase activity"/>
    <property type="evidence" value="ECO:0007669"/>
    <property type="project" value="InterPro"/>
</dbReference>
<dbReference type="AlphaFoldDB" id="A0A5C6FIJ6"/>
<comment type="caution">
    <text evidence="1">The sequence shown here is derived from an EMBL/GenBank/DDBJ whole genome shotgun (WGS) entry which is preliminary data.</text>
</comment>
<dbReference type="OrthoDB" id="269067at2"/>
<sequence>MTVWTMTRKRNSPTSAVDFSHIHMDLLAGRSIDSIRSLPLGDGAIDDHFEVSLDDRDSNTKRIVLRGDFTDFHHIGAHLSAGEIWVDGNAGDHLGAAADGKRVGMLGGRITVTGNAGDHLGHRMRRGEIWVAGDVGRFAAASMIAGTIVVAGRLSTDAAIGMRRGSLLVNEMPTLADGRFTAALEREYLIASLIDSPQASPNNAAPQADFGSMWDRFRHKRVLVRRGDRAVQGQGEIVSPL</sequence>
<dbReference type="InterPro" id="IPR036485">
    <property type="entry name" value="Glu_synth_asu_C_sf"/>
</dbReference>
<dbReference type="Gene3D" id="2.160.20.60">
    <property type="entry name" value="Glutamate synthase, alpha subunit, C-terminal domain"/>
    <property type="match status" value="1"/>
</dbReference>
<dbReference type="EMBL" id="SJPW01000001">
    <property type="protein sequence ID" value="TWU60413.1"/>
    <property type="molecule type" value="Genomic_DNA"/>
</dbReference>
<dbReference type="PANTHER" id="PTHR39673:SF5">
    <property type="entry name" value="TUNGSTEN-CONTAINING FORMYLMETHANOFURAN DEHYDROGENASE 2 SUBUNIT C"/>
    <property type="match status" value="1"/>
</dbReference>
<keyword evidence="1" id="KW-0378">Hydrolase</keyword>
<dbReference type="SUPFAM" id="SSF69336">
    <property type="entry name" value="Alpha subunit of glutamate synthase, C-terminal domain"/>
    <property type="match status" value="1"/>
</dbReference>
<protein>
    <submittedName>
        <fullName evidence="1">Formyltransferase/hydrolase complex Fhc subunit C</fullName>
    </submittedName>
</protein>
<dbReference type="GO" id="GO:0016740">
    <property type="term" value="F:transferase activity"/>
    <property type="evidence" value="ECO:0007669"/>
    <property type="project" value="UniProtKB-KW"/>
</dbReference>
<gene>
    <name evidence="1" type="primary">fhcC</name>
    <name evidence="1" type="ORF">Poly51_06890</name>
</gene>
<dbReference type="Proteomes" id="UP000318288">
    <property type="component" value="Unassembled WGS sequence"/>
</dbReference>
<dbReference type="PANTHER" id="PTHR39673">
    <property type="entry name" value="TUNGSTEN FORMYLMETHANOFURAN DEHYDROGENASE, SUBUNIT C (FWDC)"/>
    <property type="match status" value="1"/>
</dbReference>
<reference evidence="1 2" key="1">
    <citation type="submission" date="2019-02" db="EMBL/GenBank/DDBJ databases">
        <title>Deep-cultivation of Planctomycetes and their phenomic and genomic characterization uncovers novel biology.</title>
        <authorList>
            <person name="Wiegand S."/>
            <person name="Jogler M."/>
            <person name="Boedeker C."/>
            <person name="Pinto D."/>
            <person name="Vollmers J."/>
            <person name="Rivas-Marin E."/>
            <person name="Kohn T."/>
            <person name="Peeters S.H."/>
            <person name="Heuer A."/>
            <person name="Rast P."/>
            <person name="Oberbeckmann S."/>
            <person name="Bunk B."/>
            <person name="Jeske O."/>
            <person name="Meyerdierks A."/>
            <person name="Storesund J.E."/>
            <person name="Kallscheuer N."/>
            <person name="Luecker S."/>
            <person name="Lage O.M."/>
            <person name="Pohl T."/>
            <person name="Merkel B.J."/>
            <person name="Hornburger P."/>
            <person name="Mueller R.-W."/>
            <person name="Bruemmer F."/>
            <person name="Labrenz M."/>
            <person name="Spormann A.M."/>
            <person name="Op Den Camp H."/>
            <person name="Overmann J."/>
            <person name="Amann R."/>
            <person name="Jetten M.S.M."/>
            <person name="Mascher T."/>
            <person name="Medema M.H."/>
            <person name="Devos D.P."/>
            <person name="Kaster A.-K."/>
            <person name="Ovreas L."/>
            <person name="Rohde M."/>
            <person name="Galperin M.Y."/>
            <person name="Jogler C."/>
        </authorList>
    </citation>
    <scope>NUCLEOTIDE SEQUENCE [LARGE SCALE GENOMIC DNA]</scope>
    <source>
        <strain evidence="1 2">Poly51</strain>
    </source>
</reference>
<keyword evidence="2" id="KW-1185">Reference proteome</keyword>
<keyword evidence="1" id="KW-0808">Transferase</keyword>
<organism evidence="1 2">
    <name type="scientific">Rubripirellula tenax</name>
    <dbReference type="NCBI Taxonomy" id="2528015"/>
    <lineage>
        <taxon>Bacteria</taxon>
        <taxon>Pseudomonadati</taxon>
        <taxon>Planctomycetota</taxon>
        <taxon>Planctomycetia</taxon>
        <taxon>Pirellulales</taxon>
        <taxon>Pirellulaceae</taxon>
        <taxon>Rubripirellula</taxon>
    </lineage>
</organism>
<dbReference type="GO" id="GO:0016787">
    <property type="term" value="F:hydrolase activity"/>
    <property type="evidence" value="ECO:0007669"/>
    <property type="project" value="UniProtKB-KW"/>
</dbReference>
<dbReference type="RefSeq" id="WP_146454196.1">
    <property type="nucleotide sequence ID" value="NZ_SJPW01000001.1"/>
</dbReference>
<accession>A0A5C6FIJ6</accession>
<evidence type="ECO:0000313" key="1">
    <source>
        <dbReference type="EMBL" id="TWU60413.1"/>
    </source>
</evidence>